<proteinExistence type="predicted"/>
<evidence type="ECO:0000259" key="3">
    <source>
        <dbReference type="Pfam" id="PF17828"/>
    </source>
</evidence>
<dbReference type="Gene3D" id="3.20.20.70">
    <property type="entry name" value="Aldolase class I"/>
    <property type="match status" value="1"/>
</dbReference>
<dbReference type="AlphaFoldDB" id="A0A8H8DJ87"/>
<dbReference type="InterPro" id="IPR016035">
    <property type="entry name" value="Acyl_Trfase/lysoPLipase"/>
</dbReference>
<dbReference type="Proteomes" id="UP000673691">
    <property type="component" value="Unassembled WGS sequence"/>
</dbReference>
<dbReference type="GO" id="GO:0005835">
    <property type="term" value="C:fatty acid synthase complex"/>
    <property type="evidence" value="ECO:0007669"/>
    <property type="project" value="InterPro"/>
</dbReference>
<keyword evidence="4" id="KW-0378">Hydrolase</keyword>
<sequence>ITKLELTCKFLDLARTRATQATPEGGDGFDFLPLVSVVTQHLESRFLHGNDIHAVVAGIPAVSRPEVLRTYYLALATLNRHDLLSGVGFSKPQLASALFGAARAGRVQLLAVFGGQGNVEEYVEELVTLFRTYEGVVEPFIHQAALTLAHHSALPQAQDEHATMIDLMSWLEKPETRPGTEQLLSTHLSLPLIGVTQLACYYVTFKVLGVDPATMAQFFAAGTTGHSQGVVSAVAIASSQTEEEFFANAQKAIVLLFWLGLRAERACRKAVVDPNILQDSLANNEGVPTPMLAVQGIRHSELQKHVDSTNSFLPEDRRVHLSLVNGPRSAVFSGPPQSLYGLNNSLRKLKASGQDQSRVPYSERKVRFSSRFLPVAVPFHSGYLKDVPAQLEQDIIRHNLNFDAEKIAICVYNTYTGEDIRKRPDVTSSLVEQICLLPVYWEKATNAKGLTHVLDFGPGGASGVGFFTSRNKEGTGVQVVLAATIDDVPSEMLNKSSLFDQDPHSVKFAPNWSEQVRVLVNRFRPRLIRMANTDQIHVETPFSRLLGKPPIMVPGMTPCTVQEPFVAAVVNAGFHIELAGGGQHTEEHLRNRVKKIMDLVAPGEGITLNILFLNPRLWGFQYPAVKAMRKEGIPMEGVCVAAGVPSLDVANE</sequence>
<keyword evidence="5" id="KW-1185">Reference proteome</keyword>
<dbReference type="GO" id="GO:0016787">
    <property type="term" value="F:hydrolase activity"/>
    <property type="evidence" value="ECO:0007669"/>
    <property type="project" value="UniProtKB-KW"/>
</dbReference>
<dbReference type="PANTHER" id="PTHR10982:SF21">
    <property type="entry name" value="FATTY ACID SYNTHASE SUBUNIT BETA"/>
    <property type="match status" value="1"/>
</dbReference>
<feature type="domain" description="Fatty acid synthase subunit beta N-terminal" evidence="3">
    <location>
        <begin position="2"/>
        <end position="77"/>
    </location>
</feature>
<dbReference type="GO" id="GO:0006633">
    <property type="term" value="P:fatty acid biosynthetic process"/>
    <property type="evidence" value="ECO:0007669"/>
    <property type="project" value="InterPro"/>
</dbReference>
<organism evidence="4 5">
    <name type="scientific">Olpidium bornovanus</name>
    <dbReference type="NCBI Taxonomy" id="278681"/>
    <lineage>
        <taxon>Eukaryota</taxon>
        <taxon>Fungi</taxon>
        <taxon>Fungi incertae sedis</taxon>
        <taxon>Olpidiomycota</taxon>
        <taxon>Olpidiomycotina</taxon>
        <taxon>Olpidiomycetes</taxon>
        <taxon>Olpidiales</taxon>
        <taxon>Olpidiaceae</taxon>
        <taxon>Olpidium</taxon>
    </lineage>
</organism>
<dbReference type="EMBL" id="JAEFCI010006259">
    <property type="protein sequence ID" value="KAG5459817.1"/>
    <property type="molecule type" value="Genomic_DNA"/>
</dbReference>
<dbReference type="InterPro" id="IPR041099">
    <property type="entry name" value="FAS1_N"/>
</dbReference>
<dbReference type="PRINTS" id="PR01483">
    <property type="entry name" value="FASYNTHASE"/>
</dbReference>
<dbReference type="InterPro" id="IPR050830">
    <property type="entry name" value="Fungal_FAS"/>
</dbReference>
<gene>
    <name evidence="4" type="ORF">BJ554DRAFT_8225</name>
</gene>
<protein>
    <submittedName>
        <fullName evidence="4">Acyl transferase/acyl hydrolase/lysophospholipase</fullName>
    </submittedName>
</protein>
<dbReference type="Gene3D" id="6.20.240.10">
    <property type="match status" value="1"/>
</dbReference>
<name>A0A8H8DJ87_9FUNG</name>
<feature type="domain" description="Starter acyltransferase (SAT)" evidence="2">
    <location>
        <begin position="112"/>
        <end position="362"/>
    </location>
</feature>
<dbReference type="Pfam" id="PF17828">
    <property type="entry name" value="FAS_N"/>
    <property type="match status" value="1"/>
</dbReference>
<accession>A0A8H8DJ87</accession>
<dbReference type="InterPro" id="IPR003965">
    <property type="entry name" value="Fatty_acid_synthase"/>
</dbReference>
<dbReference type="InterPro" id="IPR013785">
    <property type="entry name" value="Aldolase_TIM"/>
</dbReference>
<dbReference type="PANTHER" id="PTHR10982">
    <property type="entry name" value="MALONYL COA-ACYL CARRIER PROTEIN TRANSACYLASE"/>
    <property type="match status" value="1"/>
</dbReference>
<dbReference type="FunFam" id="3.40.366.10:FF:000006">
    <property type="entry name" value="Fatty acid synthase beta subunit dehydratase"/>
    <property type="match status" value="1"/>
</dbReference>
<dbReference type="InterPro" id="IPR001227">
    <property type="entry name" value="Ac_transferase_dom_sf"/>
</dbReference>
<evidence type="ECO:0000313" key="5">
    <source>
        <dbReference type="Proteomes" id="UP000673691"/>
    </source>
</evidence>
<dbReference type="SUPFAM" id="SSF52151">
    <property type="entry name" value="FabD/lysophospholipase-like"/>
    <property type="match status" value="1"/>
</dbReference>
<dbReference type="Gene3D" id="1.20.1050.120">
    <property type="match status" value="1"/>
</dbReference>
<dbReference type="Gene3D" id="3.40.366.10">
    <property type="entry name" value="Malonyl-Coenzyme A Acyl Carrier Protein, domain 2"/>
    <property type="match status" value="2"/>
</dbReference>
<dbReference type="GO" id="GO:0004312">
    <property type="term" value="F:fatty acid synthase activity"/>
    <property type="evidence" value="ECO:0007669"/>
    <property type="project" value="InterPro"/>
</dbReference>
<reference evidence="4 5" key="1">
    <citation type="journal article" name="Sci. Rep.">
        <title>Genome-scale phylogenetic analyses confirm Olpidium as the closest living zoosporic fungus to the non-flagellated, terrestrial fungi.</title>
        <authorList>
            <person name="Chang Y."/>
            <person name="Rochon D."/>
            <person name="Sekimoto S."/>
            <person name="Wang Y."/>
            <person name="Chovatia M."/>
            <person name="Sandor L."/>
            <person name="Salamov A."/>
            <person name="Grigoriev I.V."/>
            <person name="Stajich J.E."/>
            <person name="Spatafora J.W."/>
        </authorList>
    </citation>
    <scope>NUCLEOTIDE SEQUENCE [LARGE SCALE GENOMIC DNA]</scope>
    <source>
        <strain evidence="4">S191</strain>
    </source>
</reference>
<dbReference type="Pfam" id="PF16073">
    <property type="entry name" value="SAT"/>
    <property type="match status" value="1"/>
</dbReference>
<keyword evidence="1 4" id="KW-0808">Transferase</keyword>
<evidence type="ECO:0000259" key="2">
    <source>
        <dbReference type="Pfam" id="PF16073"/>
    </source>
</evidence>
<feature type="non-terminal residue" evidence="4">
    <location>
        <position position="1"/>
    </location>
</feature>
<evidence type="ECO:0000256" key="1">
    <source>
        <dbReference type="ARBA" id="ARBA00022679"/>
    </source>
</evidence>
<comment type="caution">
    <text evidence="4">The sequence shown here is derived from an EMBL/GenBank/DDBJ whole genome shotgun (WGS) entry which is preliminary data.</text>
</comment>
<feature type="non-terminal residue" evidence="4">
    <location>
        <position position="652"/>
    </location>
</feature>
<dbReference type="OrthoDB" id="5417908at2759"/>
<dbReference type="InterPro" id="IPR032088">
    <property type="entry name" value="SAT"/>
</dbReference>
<evidence type="ECO:0000313" key="4">
    <source>
        <dbReference type="EMBL" id="KAG5459817.1"/>
    </source>
</evidence>